<evidence type="ECO:0000256" key="2">
    <source>
        <dbReference type="ARBA" id="ARBA00022525"/>
    </source>
</evidence>
<keyword evidence="3 7" id="KW-0732">Signal</keyword>
<dbReference type="Proteomes" id="UP000284057">
    <property type="component" value="Unassembled WGS sequence"/>
</dbReference>
<accession>A0A418KNF2</accession>
<evidence type="ECO:0000256" key="4">
    <source>
        <dbReference type="ARBA" id="ARBA00023088"/>
    </source>
</evidence>
<keyword evidence="10" id="KW-1185">Reference proteome</keyword>
<evidence type="ECO:0000256" key="7">
    <source>
        <dbReference type="SAM" id="SignalP"/>
    </source>
</evidence>
<organism evidence="9 10">
    <name type="scientific">Jiangella rhizosphaerae</name>
    <dbReference type="NCBI Taxonomy" id="2293569"/>
    <lineage>
        <taxon>Bacteria</taxon>
        <taxon>Bacillati</taxon>
        <taxon>Actinomycetota</taxon>
        <taxon>Actinomycetes</taxon>
        <taxon>Jiangellales</taxon>
        <taxon>Jiangellaceae</taxon>
        <taxon>Jiangella</taxon>
    </lineage>
</organism>
<evidence type="ECO:0000256" key="6">
    <source>
        <dbReference type="SAM" id="Phobius"/>
    </source>
</evidence>
<keyword evidence="2" id="KW-0964">Secreted</keyword>
<gene>
    <name evidence="9" type="ORF">DY240_17485</name>
</gene>
<keyword evidence="6" id="KW-0472">Membrane</keyword>
<keyword evidence="1" id="KW-0134">Cell wall</keyword>
<feature type="chain" id="PRO_5019420353" evidence="7">
    <location>
        <begin position="32"/>
        <end position="525"/>
    </location>
</feature>
<evidence type="ECO:0000313" key="9">
    <source>
        <dbReference type="EMBL" id="RIQ20529.1"/>
    </source>
</evidence>
<dbReference type="PROSITE" id="PS50847">
    <property type="entry name" value="GRAM_POS_ANCHORING"/>
    <property type="match status" value="1"/>
</dbReference>
<dbReference type="OrthoDB" id="5172478at2"/>
<name>A0A418KNF2_9ACTN</name>
<evidence type="ECO:0000259" key="8">
    <source>
        <dbReference type="PROSITE" id="PS50847"/>
    </source>
</evidence>
<evidence type="ECO:0000256" key="3">
    <source>
        <dbReference type="ARBA" id="ARBA00022729"/>
    </source>
</evidence>
<proteinExistence type="predicted"/>
<feature type="transmembrane region" description="Helical" evidence="6">
    <location>
        <begin position="502"/>
        <end position="520"/>
    </location>
</feature>
<feature type="domain" description="Gram-positive cocci surface proteins LPxTG" evidence="8">
    <location>
        <begin position="493"/>
        <end position="525"/>
    </location>
</feature>
<dbReference type="EMBL" id="QUAL01000166">
    <property type="protein sequence ID" value="RIQ20529.1"/>
    <property type="molecule type" value="Genomic_DNA"/>
</dbReference>
<keyword evidence="6" id="KW-1133">Transmembrane helix</keyword>
<evidence type="ECO:0000256" key="5">
    <source>
        <dbReference type="SAM" id="MobiDB-lite"/>
    </source>
</evidence>
<evidence type="ECO:0000256" key="1">
    <source>
        <dbReference type="ARBA" id="ARBA00022512"/>
    </source>
</evidence>
<comment type="caution">
    <text evidence="9">The sequence shown here is derived from an EMBL/GenBank/DDBJ whole genome shotgun (WGS) entry which is preliminary data.</text>
</comment>
<keyword evidence="6" id="KW-0812">Transmembrane</keyword>
<feature type="signal peptide" evidence="7">
    <location>
        <begin position="1"/>
        <end position="31"/>
    </location>
</feature>
<sequence length="525" mass="52669">MRFIGRATVRALAGAGLIGATALGLAGPAAAEEQPVYLAVSIADNLSGPPGATLEVMAGLSVMGGQDMDGWSTDFTVPDGVTITGIVDDEILPGTERPDEGCALATPQRLECHSNDTVAIGEDVDTRFEITLDDDASGDLGAATFTVTADEGWIMAAEATVRAVADEVVIEAFLDPGDFEGAPGTTFEQTVRISNTGAVDMVGYSLDFFAGGGVTITGLTELELVDGTERPDEGCVLTDVGRAECHTGATLGAGETTEVTFQLRLPETADYASLGDTHVHVFGDNGGDFSDVAMVGLDVDTTSLLDVSATPEVAGRPGQVVEIVMEATNVGPVDAAARKADVEVPAGATVVGVNGFAVGEIPPELGCLQESPRQISCTRDTVIVPGDTEELTFQVRLDDDAPAGELGVATLTDSGYGGTYETQTVVTVTAADGAETGDDDGGAAGGGAGGHDGEELPDTGTSSTTVAADGAETGDDDGGAAGGGAGGHDGEELPDTGTSSTTVALTALGLLLAGGAVLALRARRA</sequence>
<dbReference type="AlphaFoldDB" id="A0A418KNF2"/>
<feature type="region of interest" description="Disordered" evidence="5">
    <location>
        <begin position="433"/>
        <end position="499"/>
    </location>
</feature>
<protein>
    <submittedName>
        <fullName evidence="9">LPXTG cell wall anchor domain-containing protein</fullName>
    </submittedName>
</protein>
<keyword evidence="4" id="KW-0572">Peptidoglycan-anchor</keyword>
<dbReference type="Pfam" id="PF00746">
    <property type="entry name" value="Gram_pos_anchor"/>
    <property type="match status" value="1"/>
</dbReference>
<dbReference type="NCBIfam" id="TIGR01167">
    <property type="entry name" value="LPXTG_anchor"/>
    <property type="match status" value="1"/>
</dbReference>
<reference evidence="9 10" key="1">
    <citation type="submission" date="2018-09" db="EMBL/GenBank/DDBJ databases">
        <title>Isolation, diversity and antifungal activity of actinobacteria from wheat.</title>
        <authorList>
            <person name="Han C."/>
        </authorList>
    </citation>
    <scope>NUCLEOTIDE SEQUENCE [LARGE SCALE GENOMIC DNA]</scope>
    <source>
        <strain evidence="9 10">NEAU-YY265</strain>
    </source>
</reference>
<evidence type="ECO:0000313" key="10">
    <source>
        <dbReference type="Proteomes" id="UP000284057"/>
    </source>
</evidence>
<dbReference type="InterPro" id="IPR019931">
    <property type="entry name" value="LPXTG_anchor"/>
</dbReference>